<feature type="chain" id="PRO_5027165643" description="Pectin acetylesterase" evidence="6">
    <location>
        <begin position="21"/>
        <end position="398"/>
    </location>
</feature>
<evidence type="ECO:0000256" key="3">
    <source>
        <dbReference type="ARBA" id="ARBA00005784"/>
    </source>
</evidence>
<name>A0A6N2AYJ4_SOLCI</name>
<dbReference type="EMBL" id="RXGB01005602">
    <property type="protein sequence ID" value="TMW87622.1"/>
    <property type="molecule type" value="Genomic_DNA"/>
</dbReference>
<comment type="subcellular location">
    <subcellularLocation>
        <location evidence="2 6">Secreted</location>
        <location evidence="2 6">Cell wall</location>
    </subcellularLocation>
</comment>
<dbReference type="EC" id="3.1.1.-" evidence="6"/>
<evidence type="ECO:0000256" key="1">
    <source>
        <dbReference type="ARBA" id="ARBA00003534"/>
    </source>
</evidence>
<evidence type="ECO:0000256" key="6">
    <source>
        <dbReference type="RuleBase" id="RU363114"/>
    </source>
</evidence>
<keyword evidence="4 6" id="KW-0134">Cell wall</keyword>
<feature type="signal peptide" evidence="6">
    <location>
        <begin position="1"/>
        <end position="20"/>
    </location>
</feature>
<accession>A0A6N2AYJ4</accession>
<dbReference type="GO" id="GO:0009505">
    <property type="term" value="C:plant-type cell wall"/>
    <property type="evidence" value="ECO:0007669"/>
    <property type="project" value="TreeGrafter"/>
</dbReference>
<organism evidence="7">
    <name type="scientific">Solanum chilense</name>
    <name type="common">Tomato</name>
    <name type="synonym">Lycopersicon chilense</name>
    <dbReference type="NCBI Taxonomy" id="4083"/>
    <lineage>
        <taxon>Eukaryota</taxon>
        <taxon>Viridiplantae</taxon>
        <taxon>Streptophyta</taxon>
        <taxon>Embryophyta</taxon>
        <taxon>Tracheophyta</taxon>
        <taxon>Spermatophyta</taxon>
        <taxon>Magnoliopsida</taxon>
        <taxon>eudicotyledons</taxon>
        <taxon>Gunneridae</taxon>
        <taxon>Pentapetalae</taxon>
        <taxon>asterids</taxon>
        <taxon>lamiids</taxon>
        <taxon>Solanales</taxon>
        <taxon>Solanaceae</taxon>
        <taxon>Solanoideae</taxon>
        <taxon>Solaneae</taxon>
        <taxon>Solanum</taxon>
        <taxon>Solanum subgen. Lycopersicon</taxon>
    </lineage>
</organism>
<keyword evidence="6" id="KW-0378">Hydrolase</keyword>
<sequence length="398" mass="44338">MVTSFLLYFVCFLIFVTTEGLLVNITILESAVAKGAVCLDGTPPAYHLDRGSGSGVNSWVISLEGGGWCQNVTSCLTRKNTRLGSSAKMDHQLPFSGMMSNDPKFNPEFHNWNRVSVRYCDGGSFTGDVEAIDPATRLHYRGARIFKAIMEELLAQGMKKSQNAILSGCSAGGLATILHCDNFRMLLPNNVKVKCFSDAGYFIHRNDISGKPYIEQYFNDVVTLHGSAKNLPSSCTSKLKPGLCFFPENVAQQIKTPLFIINAAYDHWQVRNILVAPGSDPKGAWTSCKANIKNCTPNQLKILQGFRKDFLKALDGLGPSSTRGYYINSCFSHCQSQQQAYWFGLNSPRLFNKTIAEAVRDWFLETDQYRHIDCPYPCDKTCVVDTDITTSQYKLSWD</sequence>
<proteinExistence type="inferred from homology"/>
<keyword evidence="6" id="KW-0964">Secreted</keyword>
<keyword evidence="5 6" id="KW-0961">Cell wall biogenesis/degradation</keyword>
<evidence type="ECO:0000313" key="7">
    <source>
        <dbReference type="EMBL" id="TMW87622.1"/>
    </source>
</evidence>
<dbReference type="AlphaFoldDB" id="A0A6N2AYJ4"/>
<dbReference type="Pfam" id="PF03283">
    <property type="entry name" value="PAE"/>
    <property type="match status" value="1"/>
</dbReference>
<dbReference type="GO" id="GO:0071555">
    <property type="term" value="P:cell wall organization"/>
    <property type="evidence" value="ECO:0007669"/>
    <property type="project" value="UniProtKB-KW"/>
</dbReference>
<dbReference type="GO" id="GO:0052793">
    <property type="term" value="F:pectin acetylesterase activity"/>
    <property type="evidence" value="ECO:0007669"/>
    <property type="project" value="TreeGrafter"/>
</dbReference>
<comment type="similarity">
    <text evidence="3 6">Belongs to the pectinacetylesterase family.</text>
</comment>
<gene>
    <name evidence="7" type="ORF">EJD97_019707</name>
</gene>
<evidence type="ECO:0000256" key="4">
    <source>
        <dbReference type="ARBA" id="ARBA00022512"/>
    </source>
</evidence>
<evidence type="ECO:0000256" key="5">
    <source>
        <dbReference type="ARBA" id="ARBA00023316"/>
    </source>
</evidence>
<comment type="caution">
    <text evidence="7">The sequence shown here is derived from an EMBL/GenBank/DDBJ whole genome shotgun (WGS) entry which is preliminary data.</text>
</comment>
<keyword evidence="6" id="KW-0732">Signal</keyword>
<dbReference type="PANTHER" id="PTHR21562:SF72">
    <property type="entry name" value="PECTIN ACETYLESTERASE"/>
    <property type="match status" value="1"/>
</dbReference>
<protein>
    <recommendedName>
        <fullName evidence="6">Pectin acetylesterase</fullName>
        <ecNumber evidence="6">3.1.1.-</ecNumber>
    </recommendedName>
</protein>
<dbReference type="PANTHER" id="PTHR21562">
    <property type="entry name" value="NOTUM-RELATED"/>
    <property type="match status" value="1"/>
</dbReference>
<dbReference type="InterPro" id="IPR004963">
    <property type="entry name" value="PAE/NOTUM"/>
</dbReference>
<reference evidence="7" key="1">
    <citation type="submission" date="2019-05" db="EMBL/GenBank/DDBJ databases">
        <title>The de novo reference genome and transcriptome assemblies of the wild tomato species Solanum chilense.</title>
        <authorList>
            <person name="Stam R."/>
            <person name="Nosenko T."/>
            <person name="Hoerger A.C."/>
            <person name="Stephan W."/>
            <person name="Seidel M.A."/>
            <person name="Kuhn J.M.M."/>
            <person name="Haberer G."/>
            <person name="Tellier A."/>
        </authorList>
    </citation>
    <scope>NUCLEOTIDE SEQUENCE</scope>
    <source>
        <tissue evidence="7">Mature leaves</tissue>
    </source>
</reference>
<evidence type="ECO:0000256" key="2">
    <source>
        <dbReference type="ARBA" id="ARBA00004191"/>
    </source>
</evidence>
<comment type="function">
    <text evidence="1 6">Hydrolyzes acetyl esters in homogalacturonan regions of pectin. In type I primary cell wall, galacturonic acid residues of pectin can be acetylated at the O-2 and O-3 positions. Decreasing the degree of acetylation of pectin gels in vitro alters their physical properties.</text>
</comment>